<keyword evidence="4" id="KW-1185">Reference proteome</keyword>
<feature type="transmembrane region" description="Helical" evidence="2">
    <location>
        <begin position="36"/>
        <end position="58"/>
    </location>
</feature>
<sequence length="239" mass="26503">MYFSVRSGLEWWASAAIILAYIGLTIYYRTDPDEPGFIFLLVVSVTTYVVCLAVGQLWPRLPFVPHRVFWTDPAHPQRRERLAKLAHLFLGRINLWIVAMLGFGIVAVAQLFVARPYEWLIWVDVCFGMCVVLYGPDRARVLERKAAGKMTADNDYDDEYGVGVEEEERGERKALLPIAGGNVAATPLKTYAATDNLIITTTTSSSDLTPSTTSASPTPTSPTADGNEVERRRDDGGND</sequence>
<keyword evidence="2" id="KW-0472">Membrane</keyword>
<name>L8GHV8_ACACF</name>
<reference evidence="3 4" key="1">
    <citation type="journal article" date="2013" name="Genome Biol.">
        <title>Genome of Acanthamoeba castellanii highlights extensive lateral gene transfer and early evolution of tyrosine kinase signaling.</title>
        <authorList>
            <person name="Clarke M."/>
            <person name="Lohan A.J."/>
            <person name="Liu B."/>
            <person name="Lagkouvardos I."/>
            <person name="Roy S."/>
            <person name="Zafar N."/>
            <person name="Bertelli C."/>
            <person name="Schilde C."/>
            <person name="Kianianmomeni A."/>
            <person name="Burglin T.R."/>
            <person name="Frech C."/>
            <person name="Turcotte B."/>
            <person name="Kopec K.O."/>
            <person name="Synnott J.M."/>
            <person name="Choo C."/>
            <person name="Paponov I."/>
            <person name="Finkler A."/>
            <person name="Soon Heng Tan C."/>
            <person name="Hutchins A.P."/>
            <person name="Weinmeier T."/>
            <person name="Rattei T."/>
            <person name="Chu J.S."/>
            <person name="Gimenez G."/>
            <person name="Irimia M."/>
            <person name="Rigden D.J."/>
            <person name="Fitzpatrick D.A."/>
            <person name="Lorenzo-Morales J."/>
            <person name="Bateman A."/>
            <person name="Chiu C.H."/>
            <person name="Tang P."/>
            <person name="Hegemann P."/>
            <person name="Fromm H."/>
            <person name="Raoult D."/>
            <person name="Greub G."/>
            <person name="Miranda-Saavedra D."/>
            <person name="Chen N."/>
            <person name="Nash P."/>
            <person name="Ginger M.L."/>
            <person name="Horn M."/>
            <person name="Schaap P."/>
            <person name="Caler L."/>
            <person name="Loftus B."/>
        </authorList>
    </citation>
    <scope>NUCLEOTIDE SEQUENCE [LARGE SCALE GENOMIC DNA]</scope>
    <source>
        <strain evidence="3 4">Neff</strain>
    </source>
</reference>
<gene>
    <name evidence="3" type="ORF">ACA1_362600</name>
</gene>
<evidence type="ECO:0000256" key="1">
    <source>
        <dbReference type="SAM" id="MobiDB-lite"/>
    </source>
</evidence>
<dbReference type="KEGG" id="acan:ACA1_362600"/>
<feature type="transmembrane region" description="Helical" evidence="2">
    <location>
        <begin position="12"/>
        <end position="30"/>
    </location>
</feature>
<dbReference type="AlphaFoldDB" id="L8GHV8"/>
<organism evidence="3 4">
    <name type="scientific">Acanthamoeba castellanii (strain ATCC 30010 / Neff)</name>
    <dbReference type="NCBI Taxonomy" id="1257118"/>
    <lineage>
        <taxon>Eukaryota</taxon>
        <taxon>Amoebozoa</taxon>
        <taxon>Discosea</taxon>
        <taxon>Longamoebia</taxon>
        <taxon>Centramoebida</taxon>
        <taxon>Acanthamoebidae</taxon>
        <taxon>Acanthamoeba</taxon>
    </lineage>
</organism>
<keyword evidence="2" id="KW-0812">Transmembrane</keyword>
<dbReference type="RefSeq" id="XP_004333789.1">
    <property type="nucleotide sequence ID" value="XM_004333741.1"/>
</dbReference>
<feature type="region of interest" description="Disordered" evidence="1">
    <location>
        <begin position="202"/>
        <end position="239"/>
    </location>
</feature>
<feature type="compositionally biased region" description="Basic and acidic residues" evidence="1">
    <location>
        <begin position="228"/>
        <end position="239"/>
    </location>
</feature>
<dbReference type="Proteomes" id="UP000011083">
    <property type="component" value="Unassembled WGS sequence"/>
</dbReference>
<evidence type="ECO:0000256" key="2">
    <source>
        <dbReference type="SAM" id="Phobius"/>
    </source>
</evidence>
<dbReference type="VEuPathDB" id="AmoebaDB:ACA1_362600"/>
<proteinExistence type="predicted"/>
<dbReference type="EMBL" id="KB008147">
    <property type="protein sequence ID" value="ELR11776.1"/>
    <property type="molecule type" value="Genomic_DNA"/>
</dbReference>
<accession>L8GHV8</accession>
<keyword evidence="2" id="KW-1133">Transmembrane helix</keyword>
<protein>
    <submittedName>
        <fullName evidence="3">Uncharacterized protein</fullName>
    </submittedName>
</protein>
<feature type="compositionally biased region" description="Low complexity" evidence="1">
    <location>
        <begin position="202"/>
        <end position="225"/>
    </location>
</feature>
<feature type="transmembrane region" description="Helical" evidence="2">
    <location>
        <begin position="93"/>
        <end position="113"/>
    </location>
</feature>
<evidence type="ECO:0000313" key="3">
    <source>
        <dbReference type="EMBL" id="ELR11776.1"/>
    </source>
</evidence>
<feature type="transmembrane region" description="Helical" evidence="2">
    <location>
        <begin position="119"/>
        <end position="135"/>
    </location>
</feature>
<dbReference type="GeneID" id="14912297"/>
<evidence type="ECO:0000313" key="4">
    <source>
        <dbReference type="Proteomes" id="UP000011083"/>
    </source>
</evidence>